<proteinExistence type="predicted"/>
<protein>
    <recommendedName>
        <fullName evidence="1">Ricin B lectin domain-containing protein</fullName>
    </recommendedName>
</protein>
<organism evidence="2 3">
    <name type="scientific">Helicostylum pulchrum</name>
    <dbReference type="NCBI Taxonomy" id="562976"/>
    <lineage>
        <taxon>Eukaryota</taxon>
        <taxon>Fungi</taxon>
        <taxon>Fungi incertae sedis</taxon>
        <taxon>Mucoromycota</taxon>
        <taxon>Mucoromycotina</taxon>
        <taxon>Mucoromycetes</taxon>
        <taxon>Mucorales</taxon>
        <taxon>Mucorineae</taxon>
        <taxon>Mucoraceae</taxon>
        <taxon>Helicostylum</taxon>
    </lineage>
</organism>
<gene>
    <name evidence="2" type="ORF">HPULCUR_003228</name>
</gene>
<keyword evidence="3" id="KW-1185">Reference proteome</keyword>
<dbReference type="InterPro" id="IPR035992">
    <property type="entry name" value="Ricin_B-like_lectins"/>
</dbReference>
<dbReference type="PROSITE" id="PS50231">
    <property type="entry name" value="RICIN_B_LECTIN"/>
    <property type="match status" value="1"/>
</dbReference>
<reference evidence="2 3" key="1">
    <citation type="submission" date="2024-04" db="EMBL/GenBank/DDBJ databases">
        <title>genome sequences of Mucor flavus KT1a and Helicostylum pulchrum KT1b strains isolation_sourced from the surface of a dry-aged beef.</title>
        <authorList>
            <person name="Toyotome T."/>
            <person name="Hosono M."/>
            <person name="Torimaru M."/>
            <person name="Fukuda K."/>
            <person name="Mikami N."/>
        </authorList>
    </citation>
    <scope>NUCLEOTIDE SEQUENCE [LARGE SCALE GENOMIC DNA]</scope>
    <source>
        <strain evidence="2 3">KT1b</strain>
    </source>
</reference>
<name>A0ABP9XST6_9FUNG</name>
<evidence type="ECO:0000313" key="2">
    <source>
        <dbReference type="EMBL" id="GAA5797832.1"/>
    </source>
</evidence>
<dbReference type="SUPFAM" id="SSF50370">
    <property type="entry name" value="Ricin B-like lectins"/>
    <property type="match status" value="2"/>
</dbReference>
<dbReference type="EMBL" id="BAABUJ010000008">
    <property type="protein sequence ID" value="GAA5797832.1"/>
    <property type="molecule type" value="Genomic_DNA"/>
</dbReference>
<dbReference type="Proteomes" id="UP001476247">
    <property type="component" value="Unassembled WGS sequence"/>
</dbReference>
<evidence type="ECO:0000313" key="3">
    <source>
        <dbReference type="Proteomes" id="UP001476247"/>
    </source>
</evidence>
<dbReference type="Gene3D" id="2.80.10.50">
    <property type="match status" value="2"/>
</dbReference>
<dbReference type="CDD" id="cd23454">
    <property type="entry name" value="beta-trefoil_Ricin_GllA-1"/>
    <property type="match status" value="1"/>
</dbReference>
<dbReference type="InterPro" id="IPR000772">
    <property type="entry name" value="Ricin_B_lectin"/>
</dbReference>
<comment type="caution">
    <text evidence="2">The sequence shown here is derived from an EMBL/GenBank/DDBJ whole genome shotgun (WGS) entry which is preliminary data.</text>
</comment>
<accession>A0ABP9XST6</accession>
<sequence length="350" mass="39370">MDPTLVLGIKESFFARREGLHVHLQLVDKRHLDRKEQRWDFVLPIVKERSIEAQKSASSSTLKSLSPAVQVPAVSQIKEDDSRSIRSTTGSFTSIDHSECNTVPTGSFPDSTFFLKSDASGLYISLESANSHTGTQLTIDALRKRAYDSQLWTYDVSSHRVVNKFSGLVLGIENNSVRDGADIVQVATTASNDNTQAWILSPEGELTLKSDKTYVIGFKESWFGSREGAHLHLQKRSKGHQHQKFTVVLPVFKKSETVKTEQRGIFPNGWFFVKSQARGLVLTVLETGVIAAEVAATKLDTGNYSRQLWKYTDGYVINKASGMVLDIRGGKLKYNFLWQLFFFVLQYFYK</sequence>
<evidence type="ECO:0000259" key="1">
    <source>
        <dbReference type="Pfam" id="PF14200"/>
    </source>
</evidence>
<dbReference type="Pfam" id="PF14200">
    <property type="entry name" value="RicinB_lectin_2"/>
    <property type="match status" value="1"/>
</dbReference>
<feature type="domain" description="Ricin B lectin" evidence="1">
    <location>
        <begin position="110"/>
        <end position="185"/>
    </location>
</feature>